<comment type="similarity">
    <text evidence="1">Belongs to the SCC3 family.</text>
</comment>
<feature type="domain" description="Cohesin subunit SCC3/SA HEAT-repeats" evidence="2">
    <location>
        <begin position="134"/>
        <end position="161"/>
    </location>
</feature>
<evidence type="ECO:0000259" key="2">
    <source>
        <dbReference type="Pfam" id="PF24571"/>
    </source>
</evidence>
<keyword evidence="4" id="KW-1185">Reference proteome</keyword>
<dbReference type="InterPro" id="IPR039662">
    <property type="entry name" value="Cohesin_Scc3/SA"/>
</dbReference>
<accession>A0A2G9SCH5</accession>
<dbReference type="AlphaFoldDB" id="A0A2G9SCH5"/>
<dbReference type="GO" id="GO:0003682">
    <property type="term" value="F:chromatin binding"/>
    <property type="evidence" value="ECO:0007669"/>
    <property type="project" value="TreeGrafter"/>
</dbReference>
<evidence type="ECO:0000313" key="3">
    <source>
        <dbReference type="EMBL" id="PIO37839.1"/>
    </source>
</evidence>
<reference evidence="4" key="1">
    <citation type="journal article" date="2017" name="Nat. Commun.">
        <title>The North American bullfrog draft genome provides insight into hormonal regulation of long noncoding RNA.</title>
        <authorList>
            <person name="Hammond S.A."/>
            <person name="Warren R.L."/>
            <person name="Vandervalk B.P."/>
            <person name="Kucuk E."/>
            <person name="Khan H."/>
            <person name="Gibb E.A."/>
            <person name="Pandoh P."/>
            <person name="Kirk H."/>
            <person name="Zhao Y."/>
            <person name="Jones M."/>
            <person name="Mungall A.J."/>
            <person name="Coope R."/>
            <person name="Pleasance S."/>
            <person name="Moore R.A."/>
            <person name="Holt R.A."/>
            <person name="Round J.M."/>
            <person name="Ohora S."/>
            <person name="Walle B.V."/>
            <person name="Veldhoen N."/>
            <person name="Helbing C.C."/>
            <person name="Birol I."/>
        </authorList>
    </citation>
    <scope>NUCLEOTIDE SEQUENCE [LARGE SCALE GENOMIC DNA]</scope>
</reference>
<dbReference type="GO" id="GO:0008278">
    <property type="term" value="C:cohesin complex"/>
    <property type="evidence" value="ECO:0007669"/>
    <property type="project" value="TreeGrafter"/>
</dbReference>
<dbReference type="GO" id="GO:0000785">
    <property type="term" value="C:chromatin"/>
    <property type="evidence" value="ECO:0007669"/>
    <property type="project" value="TreeGrafter"/>
</dbReference>
<gene>
    <name evidence="3" type="ORF">AB205_0060720</name>
</gene>
<dbReference type="PANTHER" id="PTHR11199">
    <property type="entry name" value="STROMAL ANTIGEN"/>
    <property type="match status" value="1"/>
</dbReference>
<dbReference type="OrthoDB" id="498590at2759"/>
<dbReference type="Pfam" id="PF24571">
    <property type="entry name" value="HEAT_SCC3-SA"/>
    <property type="match status" value="1"/>
</dbReference>
<evidence type="ECO:0000313" key="4">
    <source>
        <dbReference type="Proteomes" id="UP000228934"/>
    </source>
</evidence>
<sequence>MAALLSIYPIKSREPRAERQRVPAGSSSRVQLGSNLEDVGNMMNSLFKGVFVHRYRNMENIFSADECASVDILVYTTNRFVASAAGDFLYQRLLRVDLEELSPDRRNRHDTDVIFFQRLMSFFNSSKLHEHAAYLVDSLWDSAGTRLKDWECQTDMLLMEADLIHTFVFQEYVQKHVKFFPKCALCLQRHYFLMAPQIRLGEVHLSVFQVDLIRPCIVLYGAADVS</sequence>
<protein>
    <recommendedName>
        <fullName evidence="2">Cohesin subunit SCC3/SA HEAT-repeats domain-containing protein</fullName>
    </recommendedName>
</protein>
<evidence type="ECO:0000256" key="1">
    <source>
        <dbReference type="ARBA" id="ARBA00005486"/>
    </source>
</evidence>
<name>A0A2G9SCH5_AQUCT</name>
<dbReference type="PANTHER" id="PTHR11199:SF8">
    <property type="entry name" value="COHESIN SUBUNIT SA-3"/>
    <property type="match status" value="1"/>
</dbReference>
<dbReference type="Proteomes" id="UP000228934">
    <property type="component" value="Unassembled WGS sequence"/>
</dbReference>
<dbReference type="GO" id="GO:0005634">
    <property type="term" value="C:nucleus"/>
    <property type="evidence" value="ECO:0007669"/>
    <property type="project" value="TreeGrafter"/>
</dbReference>
<proteinExistence type="inferred from homology"/>
<dbReference type="EMBL" id="KV924431">
    <property type="protein sequence ID" value="PIO37839.1"/>
    <property type="molecule type" value="Genomic_DNA"/>
</dbReference>
<dbReference type="InterPro" id="IPR056396">
    <property type="entry name" value="HEAT_SCC3-SA"/>
</dbReference>
<dbReference type="GO" id="GO:0007062">
    <property type="term" value="P:sister chromatid cohesion"/>
    <property type="evidence" value="ECO:0007669"/>
    <property type="project" value="TreeGrafter"/>
</dbReference>
<organism evidence="3 4">
    <name type="scientific">Aquarana catesbeiana</name>
    <name type="common">American bullfrog</name>
    <name type="synonym">Rana catesbeiana</name>
    <dbReference type="NCBI Taxonomy" id="8400"/>
    <lineage>
        <taxon>Eukaryota</taxon>
        <taxon>Metazoa</taxon>
        <taxon>Chordata</taxon>
        <taxon>Craniata</taxon>
        <taxon>Vertebrata</taxon>
        <taxon>Euteleostomi</taxon>
        <taxon>Amphibia</taxon>
        <taxon>Batrachia</taxon>
        <taxon>Anura</taxon>
        <taxon>Neobatrachia</taxon>
        <taxon>Ranoidea</taxon>
        <taxon>Ranidae</taxon>
        <taxon>Aquarana</taxon>
    </lineage>
</organism>